<name>A0A9P0DL76_9CUCU</name>
<feature type="transmembrane region" description="Helical" evidence="1">
    <location>
        <begin position="223"/>
        <end position="244"/>
    </location>
</feature>
<accession>A0A9P0DL76</accession>
<protein>
    <recommendedName>
        <fullName evidence="2">Nose resistant-to-fluoxetine protein N-terminal domain-containing protein</fullName>
    </recommendedName>
</protein>
<gene>
    <name evidence="3" type="ORF">CEUTPL_LOCUS2654</name>
</gene>
<dbReference type="Pfam" id="PF01757">
    <property type="entry name" value="Acyl_transf_3"/>
    <property type="match status" value="1"/>
</dbReference>
<dbReference type="InterPro" id="IPR052728">
    <property type="entry name" value="O2_lipid_transport_reg"/>
</dbReference>
<dbReference type="OrthoDB" id="118951at2759"/>
<feature type="transmembrane region" description="Helical" evidence="1">
    <location>
        <begin position="458"/>
        <end position="478"/>
    </location>
</feature>
<dbReference type="Proteomes" id="UP001152799">
    <property type="component" value="Chromosome 11"/>
</dbReference>
<reference evidence="3" key="1">
    <citation type="submission" date="2022-01" db="EMBL/GenBank/DDBJ databases">
        <authorList>
            <person name="King R."/>
        </authorList>
    </citation>
    <scope>NUCLEOTIDE SEQUENCE</scope>
</reference>
<proteinExistence type="predicted"/>
<organism evidence="3 4">
    <name type="scientific">Ceutorhynchus assimilis</name>
    <name type="common">cabbage seed weevil</name>
    <dbReference type="NCBI Taxonomy" id="467358"/>
    <lineage>
        <taxon>Eukaryota</taxon>
        <taxon>Metazoa</taxon>
        <taxon>Ecdysozoa</taxon>
        <taxon>Arthropoda</taxon>
        <taxon>Hexapoda</taxon>
        <taxon>Insecta</taxon>
        <taxon>Pterygota</taxon>
        <taxon>Neoptera</taxon>
        <taxon>Endopterygota</taxon>
        <taxon>Coleoptera</taxon>
        <taxon>Polyphaga</taxon>
        <taxon>Cucujiformia</taxon>
        <taxon>Curculionidae</taxon>
        <taxon>Ceutorhynchinae</taxon>
        <taxon>Ceutorhynchus</taxon>
    </lineage>
</organism>
<dbReference type="PANTHER" id="PTHR11161:SF0">
    <property type="entry name" value="O-ACYLTRANSFERASE LIKE PROTEIN"/>
    <property type="match status" value="1"/>
</dbReference>
<evidence type="ECO:0000313" key="4">
    <source>
        <dbReference type="Proteomes" id="UP001152799"/>
    </source>
</evidence>
<dbReference type="Pfam" id="PF20146">
    <property type="entry name" value="NRF"/>
    <property type="match status" value="1"/>
</dbReference>
<keyword evidence="1" id="KW-1133">Transmembrane helix</keyword>
<sequence>MPTAVNLIFVIFTLCCGSALCIFSAHDKLLKINVSNSDLFYPIDYGLNLIASFQHSSQKLKLQEVVSGKCSKQIDWFYENLVDNITGDGMWALKMIDASAKVPSGILRLNLGGWMGNFDQCLNIKSQNRNIKGNYCLGTLYITIDDPSFLSKMFTSKAKLFAEKKSKFQHIFPIVSYPSFGLCVPEGCDAEDVNNMYKTFNLTYDIKFQCQNIDEANPPFTKLAWCVMAFFLIIIGLMVASTTYDVCCSENNPESISFLFKSFSVYTNGQKLFNKSKSGSDLACLNGIRFLSMMWVIVGHTLSVSITGPVINSLDVIEYLDTTRSMIFANAVHSVDTFLTITGLLVVYSYMKSREMGVSFNLPKFYLHRYLRLTPPFLAVILVSAGLLQYMGSGPHWSFIVNYFQGFCQKNWWSSLIYFQNYINVEQWCLGQTWYLNIDWQLYLLSPIFLTSLTYKPLLGTSLLGLALVIFIIVPFYITWVNELPALMTNLYGDLGNYQNLYYLQTHTRASPWFVGAFVGYFVFTVKKENVIKFNKFVIIGLWCATFTVIPVCIFAGGEDLRSKEYHKYSNAFYNSLVRPTWAVCIGWIVFACTNGYGGIINTFLSLPIFQILNRFTYSIYLLHVTMLYMLIYASKTATYFSFINLAYSFWGITMLSFAVSIFWVLAFESPVLAIEKYFMGTHRTKLTDEEGDKRNA</sequence>
<dbReference type="SMART" id="SM00703">
    <property type="entry name" value="NRF"/>
    <property type="match status" value="1"/>
</dbReference>
<dbReference type="GO" id="GO:0016747">
    <property type="term" value="F:acyltransferase activity, transferring groups other than amino-acyl groups"/>
    <property type="evidence" value="ECO:0007669"/>
    <property type="project" value="InterPro"/>
</dbReference>
<keyword evidence="1" id="KW-0472">Membrane</keyword>
<keyword evidence="4" id="KW-1185">Reference proteome</keyword>
<keyword evidence="1" id="KW-0812">Transmembrane</keyword>
<evidence type="ECO:0000313" key="3">
    <source>
        <dbReference type="EMBL" id="CAH1123659.1"/>
    </source>
</evidence>
<dbReference type="AlphaFoldDB" id="A0A9P0DL76"/>
<feature type="transmembrane region" description="Helical" evidence="1">
    <location>
        <begin position="577"/>
        <end position="600"/>
    </location>
</feature>
<feature type="transmembrane region" description="Helical" evidence="1">
    <location>
        <begin position="510"/>
        <end position="526"/>
    </location>
</feature>
<evidence type="ECO:0000259" key="2">
    <source>
        <dbReference type="SMART" id="SM00703"/>
    </source>
</evidence>
<feature type="transmembrane region" description="Helical" evidence="1">
    <location>
        <begin position="6"/>
        <end position="25"/>
    </location>
</feature>
<dbReference type="EMBL" id="OU892287">
    <property type="protein sequence ID" value="CAH1123659.1"/>
    <property type="molecule type" value="Genomic_DNA"/>
</dbReference>
<feature type="domain" description="Nose resistant-to-fluoxetine protein N-terminal" evidence="2">
    <location>
        <begin position="67"/>
        <end position="212"/>
    </location>
</feature>
<dbReference type="PANTHER" id="PTHR11161">
    <property type="entry name" value="O-ACYLTRANSFERASE"/>
    <property type="match status" value="1"/>
</dbReference>
<feature type="transmembrane region" description="Helical" evidence="1">
    <location>
        <begin position="646"/>
        <end position="668"/>
    </location>
</feature>
<evidence type="ECO:0000256" key="1">
    <source>
        <dbReference type="SAM" id="Phobius"/>
    </source>
</evidence>
<feature type="transmembrane region" description="Helical" evidence="1">
    <location>
        <begin position="290"/>
        <end position="314"/>
    </location>
</feature>
<feature type="transmembrane region" description="Helical" evidence="1">
    <location>
        <begin position="326"/>
        <end position="350"/>
    </location>
</feature>
<feature type="transmembrane region" description="Helical" evidence="1">
    <location>
        <begin position="538"/>
        <end position="557"/>
    </location>
</feature>
<dbReference type="InterPro" id="IPR002656">
    <property type="entry name" value="Acyl_transf_3_dom"/>
</dbReference>
<dbReference type="InterPro" id="IPR006621">
    <property type="entry name" value="Nose-resist-to-fluoxetine_N"/>
</dbReference>
<feature type="transmembrane region" description="Helical" evidence="1">
    <location>
        <begin position="612"/>
        <end position="634"/>
    </location>
</feature>